<reference evidence="1 2" key="1">
    <citation type="journal article" date="2019" name="Nat. Ecol. Evol.">
        <title>Megaphylogeny resolves global patterns of mushroom evolution.</title>
        <authorList>
            <person name="Varga T."/>
            <person name="Krizsan K."/>
            <person name="Foldi C."/>
            <person name="Dima B."/>
            <person name="Sanchez-Garcia M."/>
            <person name="Sanchez-Ramirez S."/>
            <person name="Szollosi G.J."/>
            <person name="Szarkandi J.G."/>
            <person name="Papp V."/>
            <person name="Albert L."/>
            <person name="Andreopoulos W."/>
            <person name="Angelini C."/>
            <person name="Antonin V."/>
            <person name="Barry K.W."/>
            <person name="Bougher N.L."/>
            <person name="Buchanan P."/>
            <person name="Buyck B."/>
            <person name="Bense V."/>
            <person name="Catcheside P."/>
            <person name="Chovatia M."/>
            <person name="Cooper J."/>
            <person name="Damon W."/>
            <person name="Desjardin D."/>
            <person name="Finy P."/>
            <person name="Geml J."/>
            <person name="Haridas S."/>
            <person name="Hughes K."/>
            <person name="Justo A."/>
            <person name="Karasinski D."/>
            <person name="Kautmanova I."/>
            <person name="Kiss B."/>
            <person name="Kocsube S."/>
            <person name="Kotiranta H."/>
            <person name="LaButti K.M."/>
            <person name="Lechner B.E."/>
            <person name="Liimatainen K."/>
            <person name="Lipzen A."/>
            <person name="Lukacs Z."/>
            <person name="Mihaltcheva S."/>
            <person name="Morgado L.N."/>
            <person name="Niskanen T."/>
            <person name="Noordeloos M.E."/>
            <person name="Ohm R.A."/>
            <person name="Ortiz-Santana B."/>
            <person name="Ovrebo C."/>
            <person name="Racz N."/>
            <person name="Riley R."/>
            <person name="Savchenko A."/>
            <person name="Shiryaev A."/>
            <person name="Soop K."/>
            <person name="Spirin V."/>
            <person name="Szebenyi C."/>
            <person name="Tomsovsky M."/>
            <person name="Tulloss R.E."/>
            <person name="Uehling J."/>
            <person name="Grigoriev I.V."/>
            <person name="Vagvolgyi C."/>
            <person name="Papp T."/>
            <person name="Martin F.M."/>
            <person name="Miettinen O."/>
            <person name="Hibbett D.S."/>
            <person name="Nagy L.G."/>
        </authorList>
    </citation>
    <scope>NUCLEOTIDE SEQUENCE [LARGE SCALE GENOMIC DNA]</scope>
    <source>
        <strain evidence="1 2">OMC1185</strain>
    </source>
</reference>
<proteinExistence type="predicted"/>
<dbReference type="EMBL" id="ML213506">
    <property type="protein sequence ID" value="TFK53964.1"/>
    <property type="molecule type" value="Genomic_DNA"/>
</dbReference>
<sequence>MDEGTLYPGSRRKKATLQYKKGRLSISDVLATIKADHDNVKSLFGKYKAASGSEKTTLAMTLITEMKAHSAAEDASIYADYSKFGLSAASNKQDHAEINKMIADASAACSNEAVVTKAVTTFIAHSDEEESQQWPAIKAKLSSSESATLASQFMNAKKSVA</sequence>
<evidence type="ECO:0008006" key="3">
    <source>
        <dbReference type="Google" id="ProtNLM"/>
    </source>
</evidence>
<evidence type="ECO:0000313" key="1">
    <source>
        <dbReference type="EMBL" id="TFK53964.1"/>
    </source>
</evidence>
<dbReference type="Proteomes" id="UP000305948">
    <property type="component" value="Unassembled WGS sequence"/>
</dbReference>
<organism evidence="1 2">
    <name type="scientific">Heliocybe sulcata</name>
    <dbReference type="NCBI Taxonomy" id="5364"/>
    <lineage>
        <taxon>Eukaryota</taxon>
        <taxon>Fungi</taxon>
        <taxon>Dikarya</taxon>
        <taxon>Basidiomycota</taxon>
        <taxon>Agaricomycotina</taxon>
        <taxon>Agaricomycetes</taxon>
        <taxon>Gloeophyllales</taxon>
        <taxon>Gloeophyllaceae</taxon>
        <taxon>Heliocybe</taxon>
    </lineage>
</organism>
<dbReference type="AlphaFoldDB" id="A0A5C3N899"/>
<dbReference type="PANTHER" id="PTHR35585:SF1">
    <property type="entry name" value="HHE DOMAIN PROTEIN (AFU_ORTHOLOGUE AFUA_4G00730)"/>
    <property type="match status" value="1"/>
</dbReference>
<dbReference type="OrthoDB" id="3191950at2759"/>
<protein>
    <recommendedName>
        <fullName evidence="3">Hemerythrin-like domain-containing protein</fullName>
    </recommendedName>
</protein>
<accession>A0A5C3N899</accession>
<dbReference type="STRING" id="5364.A0A5C3N899"/>
<dbReference type="PANTHER" id="PTHR35585">
    <property type="entry name" value="HHE DOMAIN PROTEIN (AFU_ORTHOLOGUE AFUA_4G00730)"/>
    <property type="match status" value="1"/>
</dbReference>
<keyword evidence="2" id="KW-1185">Reference proteome</keyword>
<gene>
    <name evidence="1" type="ORF">OE88DRAFT_1732705</name>
</gene>
<name>A0A5C3N899_9AGAM</name>
<evidence type="ECO:0000313" key="2">
    <source>
        <dbReference type="Proteomes" id="UP000305948"/>
    </source>
</evidence>